<dbReference type="AlphaFoldDB" id="A0A8K0NWR9"/>
<reference evidence="2" key="2">
    <citation type="submission" date="2017-10" db="EMBL/GenBank/DDBJ databases">
        <title>Ladona fulva Genome sequencing and assembly.</title>
        <authorList>
            <person name="Murali S."/>
            <person name="Richards S."/>
            <person name="Bandaranaike D."/>
            <person name="Bellair M."/>
            <person name="Blankenburg K."/>
            <person name="Chao H."/>
            <person name="Dinh H."/>
            <person name="Doddapaneni H."/>
            <person name="Dugan-Rocha S."/>
            <person name="Elkadiri S."/>
            <person name="Gnanaolivu R."/>
            <person name="Hernandez B."/>
            <person name="Skinner E."/>
            <person name="Javaid M."/>
            <person name="Lee S."/>
            <person name="Li M."/>
            <person name="Ming W."/>
            <person name="Munidasa M."/>
            <person name="Muniz J."/>
            <person name="Nguyen L."/>
            <person name="Hughes D."/>
            <person name="Osuji N."/>
            <person name="Pu L.-L."/>
            <person name="Puazo M."/>
            <person name="Qu C."/>
            <person name="Quiroz J."/>
            <person name="Raj R."/>
            <person name="Weissenberger G."/>
            <person name="Xin Y."/>
            <person name="Zou X."/>
            <person name="Han Y."/>
            <person name="Worley K."/>
            <person name="Muzny D."/>
            <person name="Gibbs R."/>
        </authorList>
    </citation>
    <scope>NUCLEOTIDE SEQUENCE</scope>
    <source>
        <strain evidence="2">Sampled in the wild</strain>
    </source>
</reference>
<feature type="compositionally biased region" description="Basic residues" evidence="1">
    <location>
        <begin position="125"/>
        <end position="137"/>
    </location>
</feature>
<evidence type="ECO:0000313" key="3">
    <source>
        <dbReference type="Proteomes" id="UP000792457"/>
    </source>
</evidence>
<evidence type="ECO:0008006" key="4">
    <source>
        <dbReference type="Google" id="ProtNLM"/>
    </source>
</evidence>
<dbReference type="GO" id="GO:0097190">
    <property type="term" value="P:apoptotic signaling pathway"/>
    <property type="evidence" value="ECO:0007669"/>
    <property type="project" value="TreeGrafter"/>
</dbReference>
<sequence>MSISQRSIRGEQGASAIFLFCLKDSLYLYNMSTPEESQLKAGHPPAVKAGGMRITQHKSPKDESKETKPCKEEEMDPTTSLKVSSSPPKTVTVSGAPVRGNADFPVEAVQAFHDKPRPTHDVHSHHPKPGHIHQPRK</sequence>
<dbReference type="GO" id="GO:0070513">
    <property type="term" value="F:death domain binding"/>
    <property type="evidence" value="ECO:0007669"/>
    <property type="project" value="TreeGrafter"/>
</dbReference>
<accession>A0A8K0NWR9</accession>
<comment type="caution">
    <text evidence="2">The sequence shown here is derived from an EMBL/GenBank/DDBJ whole genome shotgun (WGS) entry which is preliminary data.</text>
</comment>
<dbReference type="Proteomes" id="UP000792457">
    <property type="component" value="Unassembled WGS sequence"/>
</dbReference>
<reference evidence="2" key="1">
    <citation type="submission" date="2013-04" db="EMBL/GenBank/DDBJ databases">
        <authorList>
            <person name="Qu J."/>
            <person name="Murali S.C."/>
            <person name="Bandaranaike D."/>
            <person name="Bellair M."/>
            <person name="Blankenburg K."/>
            <person name="Chao H."/>
            <person name="Dinh H."/>
            <person name="Doddapaneni H."/>
            <person name="Downs B."/>
            <person name="Dugan-Rocha S."/>
            <person name="Elkadiri S."/>
            <person name="Gnanaolivu R.D."/>
            <person name="Hernandez B."/>
            <person name="Javaid M."/>
            <person name="Jayaseelan J.C."/>
            <person name="Lee S."/>
            <person name="Li M."/>
            <person name="Ming W."/>
            <person name="Munidasa M."/>
            <person name="Muniz J."/>
            <person name="Nguyen L."/>
            <person name="Ongeri F."/>
            <person name="Osuji N."/>
            <person name="Pu L.-L."/>
            <person name="Puazo M."/>
            <person name="Qu C."/>
            <person name="Quiroz J."/>
            <person name="Raj R."/>
            <person name="Weissenberger G."/>
            <person name="Xin Y."/>
            <person name="Zou X."/>
            <person name="Han Y."/>
            <person name="Richards S."/>
            <person name="Worley K."/>
            <person name="Muzny D."/>
            <person name="Gibbs R."/>
        </authorList>
    </citation>
    <scope>NUCLEOTIDE SEQUENCE</scope>
    <source>
        <strain evidence="2">Sampled in the wild</strain>
    </source>
</reference>
<gene>
    <name evidence="2" type="ORF">J437_LFUL002146</name>
</gene>
<feature type="region of interest" description="Disordered" evidence="1">
    <location>
        <begin position="35"/>
        <end position="137"/>
    </location>
</feature>
<dbReference type="PANTHER" id="PTHR13177:SF4">
    <property type="entry name" value="GEO09647P1"/>
    <property type="match status" value="1"/>
</dbReference>
<organism evidence="2 3">
    <name type="scientific">Ladona fulva</name>
    <name type="common">Scarce chaser dragonfly</name>
    <name type="synonym">Libellula fulva</name>
    <dbReference type="NCBI Taxonomy" id="123851"/>
    <lineage>
        <taxon>Eukaryota</taxon>
        <taxon>Metazoa</taxon>
        <taxon>Ecdysozoa</taxon>
        <taxon>Arthropoda</taxon>
        <taxon>Hexapoda</taxon>
        <taxon>Insecta</taxon>
        <taxon>Pterygota</taxon>
        <taxon>Palaeoptera</taxon>
        <taxon>Odonata</taxon>
        <taxon>Epiprocta</taxon>
        <taxon>Anisoptera</taxon>
        <taxon>Libelluloidea</taxon>
        <taxon>Libellulidae</taxon>
        <taxon>Ladona</taxon>
    </lineage>
</organism>
<protein>
    <recommendedName>
        <fullName evidence="4">Death-associated protein 1</fullName>
    </recommendedName>
</protein>
<dbReference type="Pfam" id="PF15228">
    <property type="entry name" value="DAP"/>
    <property type="match status" value="1"/>
</dbReference>
<dbReference type="EMBL" id="KZ308200">
    <property type="protein sequence ID" value="KAG8224542.1"/>
    <property type="molecule type" value="Genomic_DNA"/>
</dbReference>
<evidence type="ECO:0000256" key="1">
    <source>
        <dbReference type="SAM" id="MobiDB-lite"/>
    </source>
</evidence>
<keyword evidence="3" id="KW-1185">Reference proteome</keyword>
<name>A0A8K0NWR9_LADFU</name>
<feature type="compositionally biased region" description="Basic and acidic residues" evidence="1">
    <location>
        <begin position="112"/>
        <end position="124"/>
    </location>
</feature>
<dbReference type="InterPro" id="IPR024130">
    <property type="entry name" value="DAP1/DAPL1"/>
</dbReference>
<dbReference type="GO" id="GO:0010507">
    <property type="term" value="P:negative regulation of autophagy"/>
    <property type="evidence" value="ECO:0007669"/>
    <property type="project" value="TreeGrafter"/>
</dbReference>
<feature type="compositionally biased region" description="Basic and acidic residues" evidence="1">
    <location>
        <begin position="59"/>
        <end position="72"/>
    </location>
</feature>
<evidence type="ECO:0000313" key="2">
    <source>
        <dbReference type="EMBL" id="KAG8224542.1"/>
    </source>
</evidence>
<dbReference type="PANTHER" id="PTHR13177">
    <property type="entry name" value="DEATH-ASSOCIATED PROTEIN 1"/>
    <property type="match status" value="1"/>
</dbReference>
<dbReference type="OrthoDB" id="5973225at2759"/>
<feature type="compositionally biased region" description="Low complexity" evidence="1">
    <location>
        <begin position="82"/>
        <end position="94"/>
    </location>
</feature>
<proteinExistence type="predicted"/>
<dbReference type="GO" id="GO:0034198">
    <property type="term" value="P:cellular response to amino acid starvation"/>
    <property type="evidence" value="ECO:0007669"/>
    <property type="project" value="TreeGrafter"/>
</dbReference>